<comment type="caution">
    <text evidence="1">The sequence shown here is derived from an EMBL/GenBank/DDBJ whole genome shotgun (WGS) entry which is preliminary data.</text>
</comment>
<name>A0A4R3MLS6_9FIRM</name>
<accession>A0A4R3MLS6</accession>
<dbReference type="RefSeq" id="WP_132252286.1">
    <property type="nucleotide sequence ID" value="NZ_SMAL01000005.1"/>
</dbReference>
<protein>
    <submittedName>
        <fullName evidence="1">Uncharacterized protein</fullName>
    </submittedName>
</protein>
<dbReference type="Proteomes" id="UP000294902">
    <property type="component" value="Unassembled WGS sequence"/>
</dbReference>
<sequence length="148" mass="17649">MHTTTEILSEKELEYKLNEFRHVLLDYDYSDVENVVFMNIDALNSYIQKYQDNPFERQYQDLEQIFNSIIPFIPSSIPDEAVEAITNILETKYEDRDVIKKNIQFNVKMDFIEMVKGLSSEREWKELLELCKDIRNAKEIMTTESVLH</sequence>
<proteinExistence type="predicted"/>
<organism evidence="1 2">
    <name type="scientific">Natranaerovirga pectinivora</name>
    <dbReference type="NCBI Taxonomy" id="682400"/>
    <lineage>
        <taxon>Bacteria</taxon>
        <taxon>Bacillati</taxon>
        <taxon>Bacillota</taxon>
        <taxon>Clostridia</taxon>
        <taxon>Lachnospirales</taxon>
        <taxon>Natranaerovirgaceae</taxon>
        <taxon>Natranaerovirga</taxon>
    </lineage>
</organism>
<dbReference type="AlphaFoldDB" id="A0A4R3MLS6"/>
<dbReference type="EMBL" id="SMAL01000005">
    <property type="protein sequence ID" value="TCT14647.1"/>
    <property type="molecule type" value="Genomic_DNA"/>
</dbReference>
<gene>
    <name evidence="1" type="ORF">EDC18_105128</name>
</gene>
<dbReference type="OrthoDB" id="2048379at2"/>
<evidence type="ECO:0000313" key="1">
    <source>
        <dbReference type="EMBL" id="TCT14647.1"/>
    </source>
</evidence>
<evidence type="ECO:0000313" key="2">
    <source>
        <dbReference type="Proteomes" id="UP000294902"/>
    </source>
</evidence>
<reference evidence="1 2" key="1">
    <citation type="submission" date="2019-03" db="EMBL/GenBank/DDBJ databases">
        <title>Genomic Encyclopedia of Type Strains, Phase IV (KMG-IV): sequencing the most valuable type-strain genomes for metagenomic binning, comparative biology and taxonomic classification.</title>
        <authorList>
            <person name="Goeker M."/>
        </authorList>
    </citation>
    <scope>NUCLEOTIDE SEQUENCE [LARGE SCALE GENOMIC DNA]</scope>
    <source>
        <strain evidence="1 2">DSM 24629</strain>
    </source>
</reference>
<keyword evidence="2" id="KW-1185">Reference proteome</keyword>